<evidence type="ECO:0000313" key="2">
    <source>
        <dbReference type="Proteomes" id="UP001283361"/>
    </source>
</evidence>
<reference evidence="1" key="1">
    <citation type="journal article" date="2023" name="G3 (Bethesda)">
        <title>A reference genome for the long-term kleptoplast-retaining sea slug Elysia crispata morphotype clarki.</title>
        <authorList>
            <person name="Eastman K.E."/>
            <person name="Pendleton A.L."/>
            <person name="Shaikh M.A."/>
            <person name="Suttiyut T."/>
            <person name="Ogas R."/>
            <person name="Tomko P."/>
            <person name="Gavelis G."/>
            <person name="Widhalm J.R."/>
            <person name="Wisecaver J.H."/>
        </authorList>
    </citation>
    <scope>NUCLEOTIDE SEQUENCE</scope>
    <source>
        <strain evidence="1">ECLA1</strain>
    </source>
</reference>
<proteinExistence type="predicted"/>
<evidence type="ECO:0000313" key="1">
    <source>
        <dbReference type="EMBL" id="KAK3787478.1"/>
    </source>
</evidence>
<protein>
    <submittedName>
        <fullName evidence="1">Uncharacterized protein</fullName>
    </submittedName>
</protein>
<dbReference type="AlphaFoldDB" id="A0AAE1AGI8"/>
<gene>
    <name evidence="1" type="ORF">RRG08_025741</name>
</gene>
<organism evidence="1 2">
    <name type="scientific">Elysia crispata</name>
    <name type="common">lettuce slug</name>
    <dbReference type="NCBI Taxonomy" id="231223"/>
    <lineage>
        <taxon>Eukaryota</taxon>
        <taxon>Metazoa</taxon>
        <taxon>Spiralia</taxon>
        <taxon>Lophotrochozoa</taxon>
        <taxon>Mollusca</taxon>
        <taxon>Gastropoda</taxon>
        <taxon>Heterobranchia</taxon>
        <taxon>Euthyneura</taxon>
        <taxon>Panpulmonata</taxon>
        <taxon>Sacoglossa</taxon>
        <taxon>Placobranchoidea</taxon>
        <taxon>Plakobranchidae</taxon>
        <taxon>Elysia</taxon>
    </lineage>
</organism>
<accession>A0AAE1AGI8</accession>
<keyword evidence="2" id="KW-1185">Reference proteome</keyword>
<sequence>MMARVKVNLMDMCFDIVQTRDRNGCFSMALGGYSPAQDPVLMPYCINFAMINLKVIGNPLLVAKADITKHLYGIAPVFLYLGAYHVSETIMTKRAEKETPKLMINSYIASAIAFTLWPTIQLKQRWQIYYFLFKNESLSKDHRELKVKTMQTSNETSKLMANFILGKFSCILT</sequence>
<name>A0AAE1AGI8_9GAST</name>
<dbReference type="Proteomes" id="UP001283361">
    <property type="component" value="Unassembled WGS sequence"/>
</dbReference>
<dbReference type="EMBL" id="JAWDGP010001864">
    <property type="protein sequence ID" value="KAK3787478.1"/>
    <property type="molecule type" value="Genomic_DNA"/>
</dbReference>
<comment type="caution">
    <text evidence="1">The sequence shown here is derived from an EMBL/GenBank/DDBJ whole genome shotgun (WGS) entry which is preliminary data.</text>
</comment>